<dbReference type="InterPro" id="IPR052710">
    <property type="entry name" value="CAAX_protease"/>
</dbReference>
<keyword evidence="4" id="KW-1185">Reference proteome</keyword>
<dbReference type="RefSeq" id="WP_099753607.1">
    <property type="nucleotide sequence ID" value="NZ_CP142210.1"/>
</dbReference>
<feature type="transmembrane region" description="Helical" evidence="1">
    <location>
        <begin position="197"/>
        <end position="216"/>
    </location>
</feature>
<dbReference type="Proteomes" id="UP001306592">
    <property type="component" value="Unassembled WGS sequence"/>
</dbReference>
<feature type="transmembrane region" description="Helical" evidence="1">
    <location>
        <begin position="79"/>
        <end position="96"/>
    </location>
</feature>
<name>A0ABU8DBY4_ERWAP</name>
<sequence length="218" mass="24589">MTSSTDRVTHTLLCAGVFILWYAITLLVAHFPNLQALKSRGLLMPVLCLLEFAVLVPVYRWYNRHYHDIPHGRLQPRQVLLFAVLLLALIASQSLYMQQESWTASQLSQGNLSMLWFTLAVVLLAPVFEEILFRGFILQGFLLWAPRQRLACALLTSIIFAAMHTQYAHLQTVIALIALSLLLCAARLVSSGLKLPIFLHMLNNLLGVAPWIWATLGR</sequence>
<dbReference type="PANTHER" id="PTHR36435:SF1">
    <property type="entry name" value="CAAX AMINO TERMINAL PROTEASE FAMILY PROTEIN"/>
    <property type="match status" value="1"/>
</dbReference>
<feature type="transmembrane region" description="Helical" evidence="1">
    <location>
        <begin position="150"/>
        <end position="167"/>
    </location>
</feature>
<evidence type="ECO:0000259" key="2">
    <source>
        <dbReference type="Pfam" id="PF02517"/>
    </source>
</evidence>
<dbReference type="EMBL" id="JBANEI010000001">
    <property type="protein sequence ID" value="MEI2680124.1"/>
    <property type="molecule type" value="Genomic_DNA"/>
</dbReference>
<accession>A0ABU8DBY4</accession>
<dbReference type="PANTHER" id="PTHR36435">
    <property type="entry name" value="SLR1288 PROTEIN"/>
    <property type="match status" value="1"/>
</dbReference>
<keyword evidence="1" id="KW-1133">Transmembrane helix</keyword>
<evidence type="ECO:0000313" key="4">
    <source>
        <dbReference type="Proteomes" id="UP001306592"/>
    </source>
</evidence>
<evidence type="ECO:0000256" key="1">
    <source>
        <dbReference type="SAM" id="Phobius"/>
    </source>
</evidence>
<comment type="caution">
    <text evidence="3">The sequence shown here is derived from an EMBL/GenBank/DDBJ whole genome shotgun (WGS) entry which is preliminary data.</text>
</comment>
<dbReference type="Pfam" id="PF02517">
    <property type="entry name" value="Rce1-like"/>
    <property type="match status" value="1"/>
</dbReference>
<feature type="transmembrane region" description="Helical" evidence="1">
    <location>
        <begin position="42"/>
        <end position="59"/>
    </location>
</feature>
<evidence type="ECO:0000313" key="3">
    <source>
        <dbReference type="EMBL" id="MEI2680124.1"/>
    </source>
</evidence>
<dbReference type="EC" id="3.4.-.-" evidence="3"/>
<feature type="transmembrane region" description="Helical" evidence="1">
    <location>
        <begin position="12"/>
        <end position="30"/>
    </location>
</feature>
<gene>
    <name evidence="3" type="ORF">V8N49_00355</name>
</gene>
<keyword evidence="1" id="KW-0812">Transmembrane</keyword>
<protein>
    <submittedName>
        <fullName evidence="3">CPBP family intramembrane glutamic endopeptidase</fullName>
        <ecNumber evidence="3">3.4.-.-</ecNumber>
    </submittedName>
</protein>
<feature type="domain" description="CAAX prenyl protease 2/Lysostaphin resistance protein A-like" evidence="2">
    <location>
        <begin position="113"/>
        <end position="206"/>
    </location>
</feature>
<dbReference type="GeneID" id="89475930"/>
<dbReference type="GO" id="GO:0016787">
    <property type="term" value="F:hydrolase activity"/>
    <property type="evidence" value="ECO:0007669"/>
    <property type="project" value="UniProtKB-KW"/>
</dbReference>
<proteinExistence type="predicted"/>
<organism evidence="3 4">
    <name type="scientific">Erwinia aphidicola</name>
    <dbReference type="NCBI Taxonomy" id="68334"/>
    <lineage>
        <taxon>Bacteria</taxon>
        <taxon>Pseudomonadati</taxon>
        <taxon>Pseudomonadota</taxon>
        <taxon>Gammaproteobacteria</taxon>
        <taxon>Enterobacterales</taxon>
        <taxon>Erwiniaceae</taxon>
        <taxon>Erwinia</taxon>
    </lineage>
</organism>
<dbReference type="InterPro" id="IPR003675">
    <property type="entry name" value="Rce1/LyrA-like_dom"/>
</dbReference>
<keyword evidence="3" id="KW-0378">Hydrolase</keyword>
<reference evidence="3 4" key="1">
    <citation type="submission" date="2024-02" db="EMBL/GenBank/DDBJ databases">
        <title>First report Erwinia aphidicola in onion in Chile.</title>
        <authorList>
            <person name="Valenzuela M."/>
            <person name="Pena M."/>
            <person name="Dutta B."/>
        </authorList>
    </citation>
    <scope>NUCLEOTIDE SEQUENCE [LARGE SCALE GENOMIC DNA]</scope>
    <source>
        <strain evidence="3 4">QCJ3A</strain>
    </source>
</reference>
<feature type="transmembrane region" description="Helical" evidence="1">
    <location>
        <begin position="173"/>
        <end position="190"/>
    </location>
</feature>
<feature type="transmembrane region" description="Helical" evidence="1">
    <location>
        <begin position="116"/>
        <end position="138"/>
    </location>
</feature>
<keyword evidence="1" id="KW-0472">Membrane</keyword>